<comment type="caution">
    <text evidence="1">The sequence shown here is derived from an EMBL/GenBank/DDBJ whole genome shotgun (WGS) entry which is preliminary data.</text>
</comment>
<name>A0A2H9TCI4_9ZZZZ</name>
<dbReference type="EMBL" id="NSIT01000001">
    <property type="protein sequence ID" value="PJE80960.1"/>
    <property type="molecule type" value="Genomic_DNA"/>
</dbReference>
<proteinExistence type="predicted"/>
<accession>A0A2H9TCI4</accession>
<dbReference type="AlphaFoldDB" id="A0A2H9TCI4"/>
<gene>
    <name evidence="1" type="ORF">CI610_00013</name>
</gene>
<organism evidence="1">
    <name type="scientific">invertebrate metagenome</name>
    <dbReference type="NCBI Taxonomy" id="1711999"/>
    <lineage>
        <taxon>unclassified sequences</taxon>
        <taxon>metagenomes</taxon>
        <taxon>organismal metagenomes</taxon>
    </lineage>
</organism>
<sequence length="45" mass="5524">MLYQSCRSQFTLLFIFFLLSSVHTEQDSVLHRRTDRTLYNKRKED</sequence>
<evidence type="ECO:0000313" key="1">
    <source>
        <dbReference type="EMBL" id="PJE80960.1"/>
    </source>
</evidence>
<protein>
    <submittedName>
        <fullName evidence="1">Uncharacterized protein</fullName>
    </submittedName>
</protein>
<reference evidence="1" key="1">
    <citation type="journal article" date="2017" name="Appl. Environ. Microbiol.">
        <title>Molecular characterization of an Endozoicomonas-like organism causing infection in king scallop Pecten maximus L.</title>
        <authorList>
            <person name="Cano I."/>
            <person name="van Aerle R."/>
            <person name="Ross S."/>
            <person name="Verner-Jeffreys D.W."/>
            <person name="Paley R.K."/>
            <person name="Rimmer G."/>
            <person name="Ryder D."/>
            <person name="Hooper P."/>
            <person name="Stone D."/>
            <person name="Feist S.W."/>
        </authorList>
    </citation>
    <scope>NUCLEOTIDE SEQUENCE</scope>
</reference>